<proteinExistence type="predicted"/>
<dbReference type="RefSeq" id="WP_128628000.1">
    <property type="nucleotide sequence ID" value="NZ_RKST01000020.1"/>
</dbReference>
<dbReference type="Proteomes" id="UP000281647">
    <property type="component" value="Unassembled WGS sequence"/>
</dbReference>
<keyword evidence="1" id="KW-1133">Transmembrane helix</keyword>
<evidence type="ECO:0000313" key="2">
    <source>
        <dbReference type="EMBL" id="RUM96315.1"/>
    </source>
</evidence>
<keyword evidence="1" id="KW-0812">Transmembrane</keyword>
<gene>
    <name evidence="2" type="ORF">EET67_18365</name>
</gene>
<reference evidence="2 3" key="1">
    <citation type="submission" date="2018-11" db="EMBL/GenBank/DDBJ databases">
        <title>Pseudaminobacter arsenicus sp. nov., an arsenic-resistant bacterium isolated from arsenic-rich aquifers.</title>
        <authorList>
            <person name="Mu Y."/>
        </authorList>
    </citation>
    <scope>NUCLEOTIDE SEQUENCE [LARGE SCALE GENOMIC DNA]</scope>
    <source>
        <strain evidence="2 3">CB3</strain>
    </source>
</reference>
<keyword evidence="3" id="KW-1185">Reference proteome</keyword>
<dbReference type="AlphaFoldDB" id="A0A432V2H0"/>
<evidence type="ECO:0000256" key="1">
    <source>
        <dbReference type="SAM" id="Phobius"/>
    </source>
</evidence>
<dbReference type="OrthoDB" id="8093313at2"/>
<organism evidence="2 3">
    <name type="scientific">Borborobacter arsenicus</name>
    <dbReference type="NCBI Taxonomy" id="1851146"/>
    <lineage>
        <taxon>Bacteria</taxon>
        <taxon>Pseudomonadati</taxon>
        <taxon>Pseudomonadota</taxon>
        <taxon>Alphaproteobacteria</taxon>
        <taxon>Hyphomicrobiales</taxon>
        <taxon>Phyllobacteriaceae</taxon>
        <taxon>Borborobacter</taxon>
    </lineage>
</organism>
<name>A0A432V2H0_9HYPH</name>
<comment type="caution">
    <text evidence="2">The sequence shown here is derived from an EMBL/GenBank/DDBJ whole genome shotgun (WGS) entry which is preliminary data.</text>
</comment>
<accession>A0A432V2H0</accession>
<sequence>MTDIDDDEIPKSTLLQRCKAVVCPMLLFASPIVSMGCAVMVGYFTYLTINRPPPADVSTLAISILRSDNVSPEMQDWATGALGLHPYMPLHQRVTN</sequence>
<dbReference type="EMBL" id="RKST01000020">
    <property type="protein sequence ID" value="RUM96315.1"/>
    <property type="molecule type" value="Genomic_DNA"/>
</dbReference>
<feature type="transmembrane region" description="Helical" evidence="1">
    <location>
        <begin position="21"/>
        <end position="46"/>
    </location>
</feature>
<protein>
    <submittedName>
        <fullName evidence="2">Uncharacterized protein</fullName>
    </submittedName>
</protein>
<evidence type="ECO:0000313" key="3">
    <source>
        <dbReference type="Proteomes" id="UP000281647"/>
    </source>
</evidence>
<keyword evidence="1" id="KW-0472">Membrane</keyword>